<dbReference type="PANTHER" id="PTHR43179:SF7">
    <property type="entry name" value="RHAMNOSYLTRANSFERASE WBBL"/>
    <property type="match status" value="1"/>
</dbReference>
<keyword evidence="3" id="KW-1185">Reference proteome</keyword>
<gene>
    <name evidence="2" type="ordered locus">GDI1609</name>
</gene>
<dbReference type="PANTHER" id="PTHR43179">
    <property type="entry name" value="RHAMNOSYLTRANSFERASE WBBL"/>
    <property type="match status" value="1"/>
</dbReference>
<sequence length="965" mass="106579">MLCGRSRLEFSVHAEAGIPGMILGLSDDLFRTGAEGDVGVLLDGVYRGQASVRREAGRVLVGLPTHLLAREVDLLDLRDGRSLLKTACFILPCYELTTGAITVSGGAIVGDFSVRGLDDHVLVECIENGQVLARGFATRAGGTDYRFHLPFPTLLTPQQQVACLFRIAGLFLDGPPFLLTMQTLGYLGYVDRPEPGCVTGWVCDMTMPDRRVAVDLVRDGVVLQTVLADRFREDLLALGIGDGHAGFSFTLPHDGSFRNPADVSVVVSGGSLNLVNSPLMVFAPPPFRGAFDRLHGMSAHGWALNMADPKTPVQVEAVCNGQVLATATARLFRGDLLDAGLNEGFCAYKIDIGKQILDLLGQEIQVRIAGHPDLVLTGSPQVATQNPNLLRYLKPARGMNPALLPRLRRTLDHRVGPLRLSIVMPVYNTPRDWLVQAIESVLAQWCGRWELICIDDCSTAPHVGAVLRAYADRDPRIRVLTPQVNGGIAVATNLGLRAARGDYVTFLDHDDVLEPDAIYHLLKTARETDADFIYSDEATTDENIDSIADVKARPAFSYDYYLSHPYFVHMLCVRRRLAHEIGGWDERMAISADVDFVLRVLARAASIAHVPRILYRWRTHGGSTGHAKKKAVMEATCAAIQRHLDQAHPGAMVSAGLGFNQFRVDWPATEGKILIVIPTKNKADLVRVAIDSIARTSAGADYRIVVVDHDSTEPESVAYFKSIRDRCTVMKYTGEFNYSRMNNLAVRKHGRDADFILFLNNDIEAITDGWLDRMRRLAHRPEVGIVGALLLYPDRRVQHAGVIMGFNGSADHAFKFEDVYLNDGNQRSFGYNCSLTSVRDFSAVTAACMMMRRSVFDQVGGFDETLKVGFNDTDFCLRVREAGLKVLYDGYTVLFHHESATRSQTRQVMHPEDTERMLHRHGRILEGGDPFYNPNLSVTAQDHVVRDDNGCGRGRVRVTRLCASM</sequence>
<protein>
    <submittedName>
        <fullName evidence="2">Putative glycosyl transferase</fullName>
    </submittedName>
</protein>
<reference evidence="2 3" key="1">
    <citation type="journal article" date="2009" name="BMC Genomics">
        <title>Complete genome sequence of the sugarcane nitrogen-fixing endophyte Gluconacetobacter diazotrophicus Pal5.</title>
        <authorList>
            <person name="Bertalan M."/>
            <person name="Albano R."/>
            <person name="Padua V."/>
            <person name="Rouws L."/>
            <person name="Rojas C."/>
            <person name="Hemerly A."/>
            <person name="Teixeira K."/>
            <person name="Schwab S."/>
            <person name="Araujo J."/>
            <person name="Oliveira A."/>
            <person name="Franca L."/>
            <person name="Magalhaes V."/>
            <person name="Alqueres S."/>
            <person name="Cardoso A."/>
            <person name="Almeida W."/>
            <person name="Loureiro M.M."/>
            <person name="Nogueira E."/>
            <person name="Cidade D."/>
            <person name="Oliveira D."/>
            <person name="Simao T."/>
            <person name="Macedo J."/>
            <person name="Valadao A."/>
            <person name="Dreschsel M."/>
            <person name="Freitas F."/>
            <person name="Vidal M."/>
            <person name="Guedes H."/>
            <person name="Rodrigues E."/>
            <person name="Meneses C."/>
            <person name="Brioso P."/>
            <person name="Pozzer L."/>
            <person name="Figueiredo D."/>
            <person name="Montano H."/>
            <person name="Junior J."/>
            <person name="Filho G."/>
            <person name="Flores V."/>
            <person name="Ferreira B."/>
            <person name="Branco A."/>
            <person name="Gonzalez P."/>
            <person name="Guillobel H."/>
            <person name="Lemos M."/>
            <person name="Seibel L."/>
            <person name="Macedo J."/>
            <person name="Alves-Ferreira M."/>
            <person name="Sachetto-Martins G."/>
            <person name="Coelho A."/>
            <person name="Santos E."/>
            <person name="Amaral G."/>
            <person name="Neves A."/>
            <person name="Pacheco A.B."/>
            <person name="Carvalho D."/>
            <person name="Lery L."/>
            <person name="Bisch P."/>
            <person name="Rossle S.C."/>
            <person name="Urmenyi T."/>
            <person name="Kruger W.V."/>
            <person name="Martins O."/>
            <person name="Baldani J.I."/>
            <person name="Ferreira P.C."/>
        </authorList>
    </citation>
    <scope>NUCLEOTIDE SEQUENCE [LARGE SCALE GENOMIC DNA]</scope>
    <source>
        <strain evidence="3">ATCC 49037 / DSM 5601 / CCUG 37298 / CIP 103539 / LMG 7603 / PAl5</strain>
    </source>
</reference>
<dbReference type="KEGG" id="gdi:GDI1609"/>
<keyword evidence="2" id="KW-0808">Transferase</keyword>
<proteinExistence type="predicted"/>
<accession>A9HGV1</accession>
<feature type="domain" description="Glycosyltransferase 2-like" evidence="1">
    <location>
        <begin position="675"/>
        <end position="859"/>
    </location>
</feature>
<evidence type="ECO:0000313" key="2">
    <source>
        <dbReference type="EMBL" id="CAP55552.1"/>
    </source>
</evidence>
<dbReference type="EMBL" id="AM889285">
    <property type="protein sequence ID" value="CAP55552.1"/>
    <property type="molecule type" value="Genomic_DNA"/>
</dbReference>
<dbReference type="AlphaFoldDB" id="A9HGV1"/>
<organism evidence="2 3">
    <name type="scientific">Gluconacetobacter diazotrophicus (strain ATCC 49037 / DSM 5601 / CCUG 37298 / CIP 103539 / LMG 7603 / PAl5)</name>
    <dbReference type="NCBI Taxonomy" id="272568"/>
    <lineage>
        <taxon>Bacteria</taxon>
        <taxon>Pseudomonadati</taxon>
        <taxon>Pseudomonadota</taxon>
        <taxon>Alphaproteobacteria</taxon>
        <taxon>Acetobacterales</taxon>
        <taxon>Acetobacteraceae</taxon>
        <taxon>Gluconacetobacter</taxon>
    </lineage>
</organism>
<dbReference type="SUPFAM" id="SSF53448">
    <property type="entry name" value="Nucleotide-diphospho-sugar transferases"/>
    <property type="match status" value="2"/>
</dbReference>
<dbReference type="CDD" id="cd04186">
    <property type="entry name" value="GT_2_like_c"/>
    <property type="match status" value="1"/>
</dbReference>
<dbReference type="Pfam" id="PF00535">
    <property type="entry name" value="Glycos_transf_2"/>
    <property type="match status" value="2"/>
</dbReference>
<feature type="domain" description="Glycosyltransferase 2-like" evidence="1">
    <location>
        <begin position="421"/>
        <end position="535"/>
    </location>
</feature>
<dbReference type="Gene3D" id="3.90.550.10">
    <property type="entry name" value="Spore Coat Polysaccharide Biosynthesis Protein SpsA, Chain A"/>
    <property type="match status" value="2"/>
</dbReference>
<dbReference type="CAZy" id="GT2">
    <property type="family name" value="Glycosyltransferase Family 2"/>
</dbReference>
<dbReference type="InterPro" id="IPR001173">
    <property type="entry name" value="Glyco_trans_2-like"/>
</dbReference>
<dbReference type="Proteomes" id="UP000001176">
    <property type="component" value="Chromosome"/>
</dbReference>
<dbReference type="CDD" id="cd04184">
    <property type="entry name" value="GT2_RfbC_Mx_like"/>
    <property type="match status" value="1"/>
</dbReference>
<dbReference type="GO" id="GO:0016757">
    <property type="term" value="F:glycosyltransferase activity"/>
    <property type="evidence" value="ECO:0007669"/>
    <property type="project" value="UniProtKB-KW"/>
</dbReference>
<name>A9HGV1_GLUDA</name>
<evidence type="ECO:0000259" key="1">
    <source>
        <dbReference type="Pfam" id="PF00535"/>
    </source>
</evidence>
<evidence type="ECO:0000313" key="3">
    <source>
        <dbReference type="Proteomes" id="UP000001176"/>
    </source>
</evidence>
<dbReference type="InterPro" id="IPR029044">
    <property type="entry name" value="Nucleotide-diphossugar_trans"/>
</dbReference>